<evidence type="ECO:0000256" key="2">
    <source>
        <dbReference type="SAM" id="MobiDB-lite"/>
    </source>
</evidence>
<feature type="region of interest" description="Disordered" evidence="2">
    <location>
        <begin position="292"/>
        <end position="329"/>
    </location>
</feature>
<sequence>MHRSSGYNDRHVRELVAENSEYKKFHEQIKREVKNILSRHEGLQIRGGFEDSLGASKRTGIGRGKSSRVVDSGVTSTLKKQWSSLKQLVESLEVQAAQADACHVISVTDHEKELTKLRKEMGELQEELMKSRELIGQQQQLLQEQMLPLPGEMEGSPLWDAYFLEEQLSLQQDRVAFEEQKRAFQDERDKFTEAAIRLGRERLQFKADQALFMKQQFLSMTPGIGTPPWKKTPPWSALTNDTPRGSSQKPRLNLAPHMHSPSNWQSKRIVPDPMTPSTAELYRVLRLAPPNRSALASQSKKCQKEDSDSEESKRWNDSCSPCSESPDPEVSIHNALPVKLSMTPYLHPRPTPHSLPHNRCGPKTPCTAELYRKLRLSSNDSAMSGQMKRDRKKWTPNLLNSCKQYRKYEESSLACWPENTSKIEGTPPCSRGRPRASYETDSSHSGESRNSFLGNRASPVSEKNPCPRNSSDSFERDSLYKVSCLYDSETPLSERCNQEPTRDSFCSSDGVGDTHPCLPDKDWFCEEVKRLPTSKRLSEVFHMRDNSQNPCRESVGRADDLLLSQKFEDTCTEKHNKSWSKSVHGVKDRNQSRRSHHGDHCMNLSREGSLHIDSCRRQSHEGINLYGSLRNRSSVNLYPGEDRRSHSLHRSSSKRRDSLYTSRPKCSPLHHLRSCPSEGGGEGWNSSTASHICADLLNQFLDCCS</sequence>
<protein>
    <submittedName>
        <fullName evidence="4">Uncharacterized protein LOC108711716 isoform X1</fullName>
    </submittedName>
</protein>
<keyword evidence="1" id="KW-0175">Coiled coil</keyword>
<dbReference type="OrthoDB" id="312015at2759"/>
<dbReference type="InterPro" id="IPR052300">
    <property type="entry name" value="Adhesion_Centrosome_assoc"/>
</dbReference>
<feature type="region of interest" description="Disordered" evidence="2">
    <location>
        <begin position="634"/>
        <end position="665"/>
    </location>
</feature>
<dbReference type="PANTHER" id="PTHR46507">
    <property type="entry name" value="AFADIN- AND ALPHA-ACTININ-BINDING PROTEIN"/>
    <property type="match status" value="1"/>
</dbReference>
<name>A0A1L8H320_XENLA</name>
<dbReference type="KEGG" id="xla:108711716"/>
<dbReference type="RefSeq" id="XP_018109192.1">
    <property type="nucleotide sequence ID" value="XM_018253703.2"/>
</dbReference>
<dbReference type="STRING" id="8355.A0A1L8H320"/>
<reference evidence="4" key="1">
    <citation type="submission" date="2025-08" db="UniProtKB">
        <authorList>
            <consortium name="RefSeq"/>
        </authorList>
    </citation>
    <scope>IDENTIFICATION</scope>
    <source>
        <strain evidence="4">J_2021</strain>
        <tissue evidence="4">Erythrocytes</tissue>
    </source>
</reference>
<accession>A0A1L8H320</accession>
<dbReference type="AlphaFoldDB" id="A0A1L8H320"/>
<organism evidence="3 4">
    <name type="scientific">Xenopus laevis</name>
    <name type="common">African clawed frog</name>
    <dbReference type="NCBI Taxonomy" id="8355"/>
    <lineage>
        <taxon>Eukaryota</taxon>
        <taxon>Metazoa</taxon>
        <taxon>Chordata</taxon>
        <taxon>Craniata</taxon>
        <taxon>Vertebrata</taxon>
        <taxon>Euteleostomi</taxon>
        <taxon>Amphibia</taxon>
        <taxon>Batrachia</taxon>
        <taxon>Anura</taxon>
        <taxon>Pipoidea</taxon>
        <taxon>Pipidae</taxon>
        <taxon>Xenopodinae</taxon>
        <taxon>Xenopus</taxon>
        <taxon>Xenopus</taxon>
    </lineage>
</organism>
<dbReference type="GeneID" id="108711716"/>
<dbReference type="PANTHER" id="PTHR46507:SF6">
    <property type="match status" value="1"/>
</dbReference>
<dbReference type="GO" id="GO:0034451">
    <property type="term" value="C:centriolar satellite"/>
    <property type="evidence" value="ECO:0000318"/>
    <property type="project" value="GO_Central"/>
</dbReference>
<feature type="region of interest" description="Disordered" evidence="2">
    <location>
        <begin position="579"/>
        <end position="603"/>
    </location>
</feature>
<dbReference type="Bgee" id="108711716">
    <property type="expression patterns" value="Expressed in egg cell and 7 other cell types or tissues"/>
</dbReference>
<dbReference type="GO" id="GO:0035735">
    <property type="term" value="P:intraciliary transport involved in cilium assembly"/>
    <property type="evidence" value="ECO:0000318"/>
    <property type="project" value="GO_Central"/>
</dbReference>
<dbReference type="OMA" id="CHRRASI"/>
<dbReference type="GO" id="GO:0036064">
    <property type="term" value="C:ciliary basal body"/>
    <property type="evidence" value="ECO:0000318"/>
    <property type="project" value="GO_Central"/>
</dbReference>
<feature type="compositionally biased region" description="Low complexity" evidence="2">
    <location>
        <begin position="317"/>
        <end position="329"/>
    </location>
</feature>
<feature type="compositionally biased region" description="Basic and acidic residues" evidence="2">
    <location>
        <begin position="436"/>
        <end position="447"/>
    </location>
</feature>
<dbReference type="Proteomes" id="UP000186698">
    <property type="component" value="Chromosome 3L"/>
</dbReference>
<feature type="compositionally biased region" description="Basic and acidic residues" evidence="2">
    <location>
        <begin position="302"/>
        <end position="316"/>
    </location>
</feature>
<dbReference type="PaxDb" id="8355-A0A1L8H320"/>
<evidence type="ECO:0000313" key="3">
    <source>
        <dbReference type="Proteomes" id="UP000186698"/>
    </source>
</evidence>
<gene>
    <name evidence="4" type="primary">LOC108711716</name>
</gene>
<feature type="coiled-coil region" evidence="1">
    <location>
        <begin position="107"/>
        <end position="134"/>
    </location>
</feature>
<proteinExistence type="predicted"/>
<feature type="compositionally biased region" description="Polar residues" evidence="2">
    <location>
        <begin position="237"/>
        <end position="250"/>
    </location>
</feature>
<evidence type="ECO:0000256" key="1">
    <source>
        <dbReference type="SAM" id="Coils"/>
    </source>
</evidence>
<keyword evidence="3" id="KW-1185">Reference proteome</keyword>
<feature type="region of interest" description="Disordered" evidence="2">
    <location>
        <begin position="426"/>
        <end position="474"/>
    </location>
</feature>
<evidence type="ECO:0000313" key="4">
    <source>
        <dbReference type="RefSeq" id="XP_018109192.1"/>
    </source>
</evidence>
<feature type="region of interest" description="Disordered" evidence="2">
    <location>
        <begin position="223"/>
        <end position="271"/>
    </location>
</feature>